<evidence type="ECO:0000313" key="8">
    <source>
        <dbReference type="EMBL" id="KAK7116347.1"/>
    </source>
</evidence>
<reference evidence="8 9" key="1">
    <citation type="submission" date="2024-02" db="EMBL/GenBank/DDBJ databases">
        <title>Chromosome-scale genome assembly of the rough periwinkle Littorina saxatilis.</title>
        <authorList>
            <person name="De Jode A."/>
            <person name="Faria R."/>
            <person name="Formenti G."/>
            <person name="Sims Y."/>
            <person name="Smith T.P."/>
            <person name="Tracey A."/>
            <person name="Wood J.M.D."/>
            <person name="Zagrodzka Z.B."/>
            <person name="Johannesson K."/>
            <person name="Butlin R.K."/>
            <person name="Leder E.H."/>
        </authorList>
    </citation>
    <scope>NUCLEOTIDE SEQUENCE [LARGE SCALE GENOMIC DNA]</scope>
    <source>
        <strain evidence="8">Snail1</strain>
        <tissue evidence="8">Muscle</tissue>
    </source>
</reference>
<feature type="transmembrane region" description="Helical" evidence="6">
    <location>
        <begin position="196"/>
        <end position="215"/>
    </location>
</feature>
<comment type="caution">
    <text evidence="8">The sequence shown here is derived from an EMBL/GenBank/DDBJ whole genome shotgun (WGS) entry which is preliminary data.</text>
</comment>
<feature type="transmembrane region" description="Helical" evidence="6">
    <location>
        <begin position="365"/>
        <end position="391"/>
    </location>
</feature>
<organism evidence="8 9">
    <name type="scientific">Littorina saxatilis</name>
    <dbReference type="NCBI Taxonomy" id="31220"/>
    <lineage>
        <taxon>Eukaryota</taxon>
        <taxon>Metazoa</taxon>
        <taxon>Spiralia</taxon>
        <taxon>Lophotrochozoa</taxon>
        <taxon>Mollusca</taxon>
        <taxon>Gastropoda</taxon>
        <taxon>Caenogastropoda</taxon>
        <taxon>Littorinimorpha</taxon>
        <taxon>Littorinoidea</taxon>
        <taxon>Littorinidae</taxon>
        <taxon>Littorina</taxon>
    </lineage>
</organism>
<dbReference type="PANTHER" id="PTHR46641:SF2">
    <property type="entry name" value="FMRFAMIDE RECEPTOR"/>
    <property type="match status" value="1"/>
</dbReference>
<dbReference type="EMBL" id="JBAMIC010000001">
    <property type="protein sequence ID" value="KAK7116347.1"/>
    <property type="molecule type" value="Genomic_DNA"/>
</dbReference>
<dbReference type="Pfam" id="PF10324">
    <property type="entry name" value="7TM_GPCR_Srw"/>
    <property type="match status" value="1"/>
</dbReference>
<dbReference type="PANTHER" id="PTHR46641">
    <property type="entry name" value="FMRFAMIDE RECEPTOR-RELATED"/>
    <property type="match status" value="1"/>
</dbReference>
<sequence>MDFTTWSNNYSSDTIMSHTTSFTNSPTIDNIYISISDDNATTSECVRLSLSSLKICSQRDTVMSQASRAWMEDVMYIGLLPLLAVVGVLTNVINCVVFNAQGLKDRVNMCLFCLCLADIVFLSTVSIRFMNKTLTYVIDKKWAREVWVTSLVRFRLVALPTSFALVSNFVSMVIAVERCVCVTWPLRAARLLKTKFLAAFIVVFSTLVIAGMQVVSFKYDIACAVFIGLEHLPPEVMVLPSQLYQDNQVLLDVLDTIIFSSLVPTFSLVVVAVATTITAVKLRQAGNWRQHASGGGGGERESKGKEGGANTGSGADVINRKEAVLTRMLVAMSCVYIACVSPRVLRSLCRLLVPGFRAWGSMCNLMIATESLETMFLGINSSLNFFLFYSMGSRYRATLRRLLTRRTDNAESAKPVTTISRAYSSE</sequence>
<feature type="region of interest" description="Disordered" evidence="5">
    <location>
        <begin position="289"/>
        <end position="314"/>
    </location>
</feature>
<dbReference type="PROSITE" id="PS50262">
    <property type="entry name" value="G_PROTEIN_RECEP_F1_2"/>
    <property type="match status" value="1"/>
</dbReference>
<feature type="transmembrane region" description="Helical" evidence="6">
    <location>
        <begin position="257"/>
        <end position="280"/>
    </location>
</feature>
<dbReference type="InterPro" id="IPR019427">
    <property type="entry name" value="7TM_GPCR_serpentine_rcpt_Srw"/>
</dbReference>
<dbReference type="SUPFAM" id="SSF81321">
    <property type="entry name" value="Family A G protein-coupled receptor-like"/>
    <property type="match status" value="1"/>
</dbReference>
<feature type="transmembrane region" description="Helical" evidence="6">
    <location>
        <begin position="328"/>
        <end position="345"/>
    </location>
</feature>
<dbReference type="Proteomes" id="UP001374579">
    <property type="component" value="Unassembled WGS sequence"/>
</dbReference>
<dbReference type="AlphaFoldDB" id="A0AAN9C2Q5"/>
<dbReference type="InterPro" id="IPR000276">
    <property type="entry name" value="GPCR_Rhodpsn"/>
</dbReference>
<feature type="transmembrane region" description="Helical" evidence="6">
    <location>
        <begin position="150"/>
        <end position="176"/>
    </location>
</feature>
<proteinExistence type="predicted"/>
<dbReference type="GO" id="GO:0016020">
    <property type="term" value="C:membrane"/>
    <property type="evidence" value="ECO:0007669"/>
    <property type="project" value="UniProtKB-SubCell"/>
</dbReference>
<dbReference type="SMART" id="SM01381">
    <property type="entry name" value="7TM_GPCR_Srsx"/>
    <property type="match status" value="1"/>
</dbReference>
<dbReference type="InterPro" id="IPR052954">
    <property type="entry name" value="GPCR-Ligand_Int"/>
</dbReference>
<evidence type="ECO:0000313" key="9">
    <source>
        <dbReference type="Proteomes" id="UP001374579"/>
    </source>
</evidence>
<gene>
    <name evidence="8" type="ORF">V1264_002040</name>
</gene>
<dbReference type="Gene3D" id="1.20.1070.10">
    <property type="entry name" value="Rhodopsin 7-helix transmembrane proteins"/>
    <property type="match status" value="1"/>
</dbReference>
<name>A0AAN9C2Q5_9CAEN</name>
<evidence type="ECO:0000256" key="6">
    <source>
        <dbReference type="SAM" id="Phobius"/>
    </source>
</evidence>
<feature type="domain" description="G-protein coupled receptors family 1 profile" evidence="7">
    <location>
        <begin position="89"/>
        <end position="388"/>
    </location>
</feature>
<evidence type="ECO:0000259" key="7">
    <source>
        <dbReference type="PROSITE" id="PS50262"/>
    </source>
</evidence>
<feature type="transmembrane region" description="Helical" evidence="6">
    <location>
        <begin position="109"/>
        <end position="130"/>
    </location>
</feature>
<dbReference type="InterPro" id="IPR017452">
    <property type="entry name" value="GPCR_Rhodpsn_7TM"/>
</dbReference>
<evidence type="ECO:0000256" key="3">
    <source>
        <dbReference type="ARBA" id="ARBA00022989"/>
    </source>
</evidence>
<comment type="subcellular location">
    <subcellularLocation>
        <location evidence="1">Membrane</location>
    </subcellularLocation>
</comment>
<keyword evidence="3 6" id="KW-1133">Transmembrane helix</keyword>
<evidence type="ECO:0000256" key="2">
    <source>
        <dbReference type="ARBA" id="ARBA00022692"/>
    </source>
</evidence>
<keyword evidence="2 6" id="KW-0812">Transmembrane</keyword>
<accession>A0AAN9C2Q5</accession>
<evidence type="ECO:0000256" key="5">
    <source>
        <dbReference type="SAM" id="MobiDB-lite"/>
    </source>
</evidence>
<evidence type="ECO:0000256" key="1">
    <source>
        <dbReference type="ARBA" id="ARBA00004370"/>
    </source>
</evidence>
<protein>
    <recommendedName>
        <fullName evidence="7">G-protein coupled receptors family 1 profile domain-containing protein</fullName>
    </recommendedName>
</protein>
<keyword evidence="4 6" id="KW-0472">Membrane</keyword>
<dbReference type="GO" id="GO:0008528">
    <property type="term" value="F:G protein-coupled peptide receptor activity"/>
    <property type="evidence" value="ECO:0007669"/>
    <property type="project" value="InterPro"/>
</dbReference>
<feature type="transmembrane region" description="Helical" evidence="6">
    <location>
        <begin position="74"/>
        <end position="97"/>
    </location>
</feature>
<keyword evidence="9" id="KW-1185">Reference proteome</keyword>
<evidence type="ECO:0000256" key="4">
    <source>
        <dbReference type="ARBA" id="ARBA00023136"/>
    </source>
</evidence>